<dbReference type="GO" id="GO:0061630">
    <property type="term" value="F:ubiquitin protein ligase activity"/>
    <property type="evidence" value="ECO:0007669"/>
    <property type="project" value="UniProtKB-UniRule"/>
</dbReference>
<feature type="domain" description="RING-type" evidence="13">
    <location>
        <begin position="131"/>
        <end position="168"/>
    </location>
</feature>
<dbReference type="PROSITE" id="PS50089">
    <property type="entry name" value="ZF_RING_2"/>
    <property type="match status" value="1"/>
</dbReference>
<evidence type="ECO:0000256" key="3">
    <source>
        <dbReference type="ARBA" id="ARBA00004906"/>
    </source>
</evidence>
<evidence type="ECO:0000256" key="11">
    <source>
        <dbReference type="RuleBase" id="RU369090"/>
    </source>
</evidence>
<evidence type="ECO:0000256" key="2">
    <source>
        <dbReference type="ARBA" id="ARBA00004308"/>
    </source>
</evidence>
<feature type="region of interest" description="Disordered" evidence="12">
    <location>
        <begin position="43"/>
        <end position="64"/>
    </location>
</feature>
<feature type="compositionally biased region" description="Polar residues" evidence="12">
    <location>
        <begin position="86"/>
        <end position="100"/>
    </location>
</feature>
<keyword evidence="6 10" id="KW-0863">Zinc-finger</keyword>
<dbReference type="PROSITE" id="PS00518">
    <property type="entry name" value="ZF_RING_1"/>
    <property type="match status" value="1"/>
</dbReference>
<dbReference type="Proteomes" id="UP000507222">
    <property type="component" value="Unassembled WGS sequence"/>
</dbReference>
<dbReference type="GO" id="GO:0016567">
    <property type="term" value="P:protein ubiquitination"/>
    <property type="evidence" value="ECO:0007669"/>
    <property type="project" value="UniProtKB-UniPathway"/>
</dbReference>
<comment type="function">
    <text evidence="11">E3 ubiquitin-protein ligase.</text>
</comment>
<dbReference type="InterPro" id="IPR018957">
    <property type="entry name" value="Znf_C3HC4_RING-type"/>
</dbReference>
<feature type="region of interest" description="Disordered" evidence="12">
    <location>
        <begin position="79"/>
        <end position="113"/>
    </location>
</feature>
<keyword evidence="9" id="KW-0472">Membrane</keyword>
<sequence>MASKNRSRTQLKPPMHFMLPHEIFHITKPAHQWYEHMDNHDYDDDYYDDDDEEDYDGDGDEDDDDRVCSLLVQDEIDQHEFDSPESDNYTLSLDGSNPTLHQDHDQDDDYDEGYLTKSLSSPPRSASYFDCNMCMKMAREPVVTCCGHLYCWPCLYSLLSQRECLVYKSKVFDSLITPIYNNKPQLRLQCATKTKEAFSSILKISINLAQIVFWSVGHADTVTRLRHALNTHWTWSTVGKRSIHGSDTVKTQL</sequence>
<accession>A0A6J5U0L0</accession>
<proteinExistence type="predicted"/>
<dbReference type="AlphaFoldDB" id="A0A6J5U0L0"/>
<protein>
    <recommendedName>
        <fullName evidence="11">E3 ubiquitin-protein ligase RMA</fullName>
        <ecNumber evidence="11">2.3.2.27</ecNumber>
    </recommendedName>
    <alternativeName>
        <fullName evidence="11">Protein RING membrane-anchor</fullName>
    </alternativeName>
    <alternativeName>
        <fullName evidence="11">RING-type E3 ubiquitin transferase RMA</fullName>
    </alternativeName>
</protein>
<dbReference type="UniPathway" id="UPA00143"/>
<evidence type="ECO:0000256" key="9">
    <source>
        <dbReference type="ARBA" id="ARBA00023136"/>
    </source>
</evidence>
<evidence type="ECO:0000259" key="13">
    <source>
        <dbReference type="PROSITE" id="PS50089"/>
    </source>
</evidence>
<dbReference type="InterPro" id="IPR013083">
    <property type="entry name" value="Znf_RING/FYVE/PHD"/>
</dbReference>
<comment type="catalytic activity">
    <reaction evidence="1 11">
        <text>S-ubiquitinyl-[E2 ubiquitin-conjugating enzyme]-L-cysteine + [acceptor protein]-L-lysine = [E2 ubiquitin-conjugating enzyme]-L-cysteine + N(6)-ubiquitinyl-[acceptor protein]-L-lysine.</text>
        <dbReference type="EC" id="2.3.2.27"/>
    </reaction>
</comment>
<dbReference type="EMBL" id="CAEKDK010000002">
    <property type="protein sequence ID" value="CAB4269679.1"/>
    <property type="molecule type" value="Genomic_DNA"/>
</dbReference>
<evidence type="ECO:0000256" key="10">
    <source>
        <dbReference type="PROSITE-ProRule" id="PRU00175"/>
    </source>
</evidence>
<dbReference type="PANTHER" id="PTHR12313">
    <property type="entry name" value="E3 UBIQUITIN-PROTEIN LIGASE RNF5-RELATED"/>
    <property type="match status" value="1"/>
</dbReference>
<reference evidence="14 15" key="1">
    <citation type="submission" date="2020-05" db="EMBL/GenBank/DDBJ databases">
        <authorList>
            <person name="Campoy J."/>
            <person name="Schneeberger K."/>
            <person name="Spophaly S."/>
        </authorList>
    </citation>
    <scope>NUCLEOTIDE SEQUENCE [LARGE SCALE GENOMIC DNA]</scope>
    <source>
        <strain evidence="14">PruArmRojPasFocal</strain>
    </source>
</reference>
<dbReference type="GO" id="GO:0005789">
    <property type="term" value="C:endoplasmic reticulum membrane"/>
    <property type="evidence" value="ECO:0007669"/>
    <property type="project" value="UniProtKB-SubCell"/>
</dbReference>
<dbReference type="InterPro" id="IPR045103">
    <property type="entry name" value="RNF5/RNF185-like"/>
</dbReference>
<gene>
    <name evidence="14" type="ORF">CURHAP_LOCUS15421</name>
</gene>
<name>A0A6J5U0L0_PRUAR</name>
<keyword evidence="8 11" id="KW-0862">Zinc</keyword>
<dbReference type="InterPro" id="IPR001841">
    <property type="entry name" value="Znf_RING"/>
</dbReference>
<dbReference type="Gene3D" id="3.30.40.10">
    <property type="entry name" value="Zinc/RING finger domain, C3HC4 (zinc finger)"/>
    <property type="match status" value="1"/>
</dbReference>
<keyword evidence="7 11" id="KW-0833">Ubl conjugation pathway</keyword>
<keyword evidence="5 11" id="KW-0479">Metal-binding</keyword>
<dbReference type="Pfam" id="PF00097">
    <property type="entry name" value="zf-C3HC4"/>
    <property type="match status" value="1"/>
</dbReference>
<keyword evidence="4 11" id="KW-0808">Transferase</keyword>
<keyword evidence="11" id="KW-0256">Endoplasmic reticulum</keyword>
<comment type="domain">
    <text evidence="11">The RING-type zinc finger domain is responsible for E3 ligase activity.</text>
</comment>
<evidence type="ECO:0000256" key="1">
    <source>
        <dbReference type="ARBA" id="ARBA00000900"/>
    </source>
</evidence>
<evidence type="ECO:0000256" key="12">
    <source>
        <dbReference type="SAM" id="MobiDB-lite"/>
    </source>
</evidence>
<evidence type="ECO:0000256" key="4">
    <source>
        <dbReference type="ARBA" id="ARBA00022679"/>
    </source>
</evidence>
<dbReference type="GO" id="GO:0006511">
    <property type="term" value="P:ubiquitin-dependent protein catabolic process"/>
    <property type="evidence" value="ECO:0007669"/>
    <property type="project" value="UniProtKB-UniRule"/>
</dbReference>
<evidence type="ECO:0000256" key="5">
    <source>
        <dbReference type="ARBA" id="ARBA00022723"/>
    </source>
</evidence>
<comment type="subcellular location">
    <subcellularLocation>
        <location evidence="2">Endomembrane system</location>
    </subcellularLocation>
    <subcellularLocation>
        <location evidence="11">Endoplasmic reticulum membrane</location>
        <topology evidence="11">Single-pass type IV membrane protein</topology>
    </subcellularLocation>
</comment>
<evidence type="ECO:0000256" key="8">
    <source>
        <dbReference type="ARBA" id="ARBA00022833"/>
    </source>
</evidence>
<evidence type="ECO:0000313" key="15">
    <source>
        <dbReference type="Proteomes" id="UP000507222"/>
    </source>
</evidence>
<organism evidence="14 15">
    <name type="scientific">Prunus armeniaca</name>
    <name type="common">Apricot</name>
    <name type="synonym">Armeniaca vulgaris</name>
    <dbReference type="NCBI Taxonomy" id="36596"/>
    <lineage>
        <taxon>Eukaryota</taxon>
        <taxon>Viridiplantae</taxon>
        <taxon>Streptophyta</taxon>
        <taxon>Embryophyta</taxon>
        <taxon>Tracheophyta</taxon>
        <taxon>Spermatophyta</taxon>
        <taxon>Magnoliopsida</taxon>
        <taxon>eudicotyledons</taxon>
        <taxon>Gunneridae</taxon>
        <taxon>Pentapetalae</taxon>
        <taxon>rosids</taxon>
        <taxon>fabids</taxon>
        <taxon>Rosales</taxon>
        <taxon>Rosaceae</taxon>
        <taxon>Amygdaloideae</taxon>
        <taxon>Amygdaleae</taxon>
        <taxon>Prunus</taxon>
    </lineage>
</organism>
<comment type="pathway">
    <text evidence="3 11">Protein modification; protein ubiquitination.</text>
</comment>
<evidence type="ECO:0000256" key="7">
    <source>
        <dbReference type="ARBA" id="ARBA00022786"/>
    </source>
</evidence>
<evidence type="ECO:0000313" key="14">
    <source>
        <dbReference type="EMBL" id="CAB4269679.1"/>
    </source>
</evidence>
<dbReference type="SUPFAM" id="SSF57850">
    <property type="entry name" value="RING/U-box"/>
    <property type="match status" value="1"/>
</dbReference>
<evidence type="ECO:0000256" key="6">
    <source>
        <dbReference type="ARBA" id="ARBA00022771"/>
    </source>
</evidence>
<dbReference type="GO" id="GO:0008270">
    <property type="term" value="F:zinc ion binding"/>
    <property type="evidence" value="ECO:0007669"/>
    <property type="project" value="UniProtKB-KW"/>
</dbReference>
<dbReference type="EC" id="2.3.2.27" evidence="11"/>
<dbReference type="InterPro" id="IPR017907">
    <property type="entry name" value="Znf_RING_CS"/>
</dbReference>